<feature type="modified residue" description="N6-(pyridoxal phosphate)lysine" evidence="4">
    <location>
        <position position="416"/>
    </location>
</feature>
<dbReference type="OMA" id="LSWGHIT"/>
<dbReference type="STRING" id="341663.Q0CAZ5"/>
<dbReference type="GO" id="GO:0016830">
    <property type="term" value="F:carbon-carbon lyase activity"/>
    <property type="evidence" value="ECO:0007669"/>
    <property type="project" value="InterPro"/>
</dbReference>
<gene>
    <name evidence="5" type="ORF">ATEG_09139</name>
</gene>
<dbReference type="AlphaFoldDB" id="Q0CAZ5"/>
<dbReference type="PANTHER" id="PTHR42735:SF4">
    <property type="entry name" value="PYRIDOXAL PHOSPHATE-DEPENDENT DECARBOXYLASE FAMILY PROTEIN"/>
    <property type="match status" value="1"/>
</dbReference>
<dbReference type="eggNOG" id="KOG0629">
    <property type="taxonomic scope" value="Eukaryota"/>
</dbReference>
<evidence type="ECO:0000313" key="5">
    <source>
        <dbReference type="EMBL" id="EAU30276.1"/>
    </source>
</evidence>
<name>Q0CAZ5_ASPTN</name>
<keyword evidence="2 4" id="KW-0663">Pyridoxal phosphate</keyword>
<dbReference type="GO" id="GO:0030170">
    <property type="term" value="F:pyridoxal phosphate binding"/>
    <property type="evidence" value="ECO:0007669"/>
    <property type="project" value="InterPro"/>
</dbReference>
<proteinExistence type="predicted"/>
<evidence type="ECO:0000256" key="4">
    <source>
        <dbReference type="PIRSR" id="PIRSR602129-50"/>
    </source>
</evidence>
<dbReference type="PANTHER" id="PTHR42735">
    <property type="match status" value="1"/>
</dbReference>
<dbReference type="EMBL" id="CH476607">
    <property type="protein sequence ID" value="EAU30276.1"/>
    <property type="molecule type" value="Genomic_DNA"/>
</dbReference>
<evidence type="ECO:0000256" key="1">
    <source>
        <dbReference type="ARBA" id="ARBA00001933"/>
    </source>
</evidence>
<evidence type="ECO:0000313" key="6">
    <source>
        <dbReference type="Proteomes" id="UP000007963"/>
    </source>
</evidence>
<dbReference type="GO" id="GO:0019752">
    <property type="term" value="P:carboxylic acid metabolic process"/>
    <property type="evidence" value="ECO:0007669"/>
    <property type="project" value="InterPro"/>
</dbReference>
<evidence type="ECO:0000256" key="2">
    <source>
        <dbReference type="ARBA" id="ARBA00022898"/>
    </source>
</evidence>
<dbReference type="InterPro" id="IPR050477">
    <property type="entry name" value="GrpII_AminoAcid_Decarb"/>
</dbReference>
<sequence>MASLTPEGISAFFLGPHAENMDFFKQAITSILDELQAARLRYAHTHKDSAMITDETKSSHDFQETTERLSVAIRNGVQMLSRHSIPFWSPRYGAHMCPDLAMPAMLGYFMGMMWNPNNVTTEVSPWTTRIEREVGEQFCELFGYNLDPENGAVGWGHITSGGTVANIEAMWVARNLKFFPLALRRAIDEGKLGFLKDSFSIETCEGVVKCVSDMSVWELLNLRSETLLDIPCVLLNGYKLPKEFLDEVLWQYNIQCTGKEELERYFGIDKTSQFVLAKTHHYSWMKGAAILGIGSNHVVGIDIDTRARIDLEALENHLQDCLDNHQPVYTVVPIIGTTEEGSVDRLAEIIAMRKRFQAKGLSFLIHADAAWGGYFACMVPSGYHKGTSHGLNLKPETAEDLAALKYADSITVDPHKSGYIPYPAGCLVYRDGRMKNLVSWTSPYLSQGSDGGMGIYGLEGSKPGAAAMACWLAHEAIGLNYDGYGSILRQVSFNRAMQSAVWATFSKPSDSFILVPFEMLPSETKDNFMPHDLEKDKLRIRKEILGKTYDDIAAADAWKPKHKRTMPFLRQLGSDLNINTFAINWKHRNGDINEKTDLANRLMRRVVKRLSVNSPNQDPSKIPLYLTSTEFSVERYGTCALKFKQRLQLRPNHEDLFVLRNVVMSPFAAQGAQFQNMMETFRQIVEEEVEECRHFYDD</sequence>
<reference evidence="6" key="1">
    <citation type="submission" date="2005-09" db="EMBL/GenBank/DDBJ databases">
        <title>Annotation of the Aspergillus terreus NIH2624 genome.</title>
        <authorList>
            <person name="Birren B.W."/>
            <person name="Lander E.S."/>
            <person name="Galagan J.E."/>
            <person name="Nusbaum C."/>
            <person name="Devon K."/>
            <person name="Henn M."/>
            <person name="Ma L.-J."/>
            <person name="Jaffe D.B."/>
            <person name="Butler J."/>
            <person name="Alvarez P."/>
            <person name="Gnerre S."/>
            <person name="Grabherr M."/>
            <person name="Kleber M."/>
            <person name="Mauceli E.W."/>
            <person name="Brockman W."/>
            <person name="Rounsley S."/>
            <person name="Young S.K."/>
            <person name="LaButti K."/>
            <person name="Pushparaj V."/>
            <person name="DeCaprio D."/>
            <person name="Crawford M."/>
            <person name="Koehrsen M."/>
            <person name="Engels R."/>
            <person name="Montgomery P."/>
            <person name="Pearson M."/>
            <person name="Howarth C."/>
            <person name="Larson L."/>
            <person name="Luoma S."/>
            <person name="White J."/>
            <person name="Alvarado L."/>
            <person name="Kodira C.D."/>
            <person name="Zeng Q."/>
            <person name="Oleary S."/>
            <person name="Yandava C."/>
            <person name="Denning D.W."/>
            <person name="Nierman W.C."/>
            <person name="Milne T."/>
            <person name="Madden K."/>
        </authorList>
    </citation>
    <scope>NUCLEOTIDE SEQUENCE [LARGE SCALE GENOMIC DNA]</scope>
    <source>
        <strain evidence="6">NIH 2624 / FGSC A1156</strain>
    </source>
</reference>
<evidence type="ECO:0000256" key="3">
    <source>
        <dbReference type="ARBA" id="ARBA00023239"/>
    </source>
</evidence>
<dbReference type="InterPro" id="IPR015421">
    <property type="entry name" value="PyrdxlP-dep_Trfase_major"/>
</dbReference>
<keyword evidence="3" id="KW-0456">Lyase</keyword>
<dbReference type="Proteomes" id="UP000007963">
    <property type="component" value="Unassembled WGS sequence"/>
</dbReference>
<dbReference type="VEuPathDB" id="FungiDB:ATEG_09139"/>
<dbReference type="RefSeq" id="XP_001217761.1">
    <property type="nucleotide sequence ID" value="XM_001217760.1"/>
</dbReference>
<comment type="cofactor">
    <cofactor evidence="1 4">
        <name>pyridoxal 5'-phosphate</name>
        <dbReference type="ChEBI" id="CHEBI:597326"/>
    </cofactor>
</comment>
<dbReference type="HOGENOM" id="CLU_005446_1_0_1"/>
<accession>Q0CAZ5</accession>
<dbReference type="SUPFAM" id="SSF53383">
    <property type="entry name" value="PLP-dependent transferases"/>
    <property type="match status" value="1"/>
</dbReference>
<dbReference type="Pfam" id="PF00282">
    <property type="entry name" value="Pyridoxal_deC"/>
    <property type="match status" value="1"/>
</dbReference>
<dbReference type="Gene3D" id="3.40.640.10">
    <property type="entry name" value="Type I PLP-dependent aspartate aminotransferase-like (Major domain)"/>
    <property type="match status" value="1"/>
</dbReference>
<dbReference type="InterPro" id="IPR002129">
    <property type="entry name" value="PyrdxlP-dep_de-COase"/>
</dbReference>
<dbReference type="GeneID" id="4353842"/>
<protein>
    <submittedName>
        <fullName evidence="5">Uncharacterized protein</fullName>
    </submittedName>
</protein>
<dbReference type="OrthoDB" id="2161780at2759"/>
<organism evidence="5 6">
    <name type="scientific">Aspergillus terreus (strain NIH 2624 / FGSC A1156)</name>
    <dbReference type="NCBI Taxonomy" id="341663"/>
    <lineage>
        <taxon>Eukaryota</taxon>
        <taxon>Fungi</taxon>
        <taxon>Dikarya</taxon>
        <taxon>Ascomycota</taxon>
        <taxon>Pezizomycotina</taxon>
        <taxon>Eurotiomycetes</taxon>
        <taxon>Eurotiomycetidae</taxon>
        <taxon>Eurotiales</taxon>
        <taxon>Aspergillaceae</taxon>
        <taxon>Aspergillus</taxon>
        <taxon>Aspergillus subgen. Circumdati</taxon>
    </lineage>
</organism>
<dbReference type="InterPro" id="IPR015424">
    <property type="entry name" value="PyrdxlP-dep_Trfase"/>
</dbReference>